<dbReference type="EMBL" id="RCZI01000002">
    <property type="protein sequence ID" value="TPG28964.1"/>
    <property type="molecule type" value="Genomic_DNA"/>
</dbReference>
<evidence type="ECO:0000256" key="4">
    <source>
        <dbReference type="ARBA" id="ARBA00022989"/>
    </source>
</evidence>
<feature type="domain" description="Type II secretion system protein GspF" evidence="7">
    <location>
        <begin position="167"/>
        <end position="292"/>
    </location>
</feature>
<dbReference type="PANTHER" id="PTHR35007">
    <property type="entry name" value="INTEGRAL MEMBRANE PROTEIN-RELATED"/>
    <property type="match status" value="1"/>
</dbReference>
<evidence type="ECO:0000313" key="9">
    <source>
        <dbReference type="Proteomes" id="UP000319212"/>
    </source>
</evidence>
<feature type="transmembrane region" description="Helical" evidence="6">
    <location>
        <begin position="130"/>
        <end position="148"/>
    </location>
</feature>
<comment type="subcellular location">
    <subcellularLocation>
        <location evidence="1">Cell membrane</location>
        <topology evidence="1">Multi-pass membrane protein</topology>
    </subcellularLocation>
</comment>
<proteinExistence type="predicted"/>
<dbReference type="OrthoDB" id="9810662at2"/>
<reference evidence="8 9" key="1">
    <citation type="journal article" date="2019" name="Environ. Microbiol.">
        <title>Species interactions and distinct microbial communities in high Arctic permafrost affected cryosols are associated with the CH4 and CO2 gas fluxes.</title>
        <authorList>
            <person name="Altshuler I."/>
            <person name="Hamel J."/>
            <person name="Turney S."/>
            <person name="Magnuson E."/>
            <person name="Levesque R."/>
            <person name="Greer C."/>
            <person name="Whyte L.G."/>
        </authorList>
    </citation>
    <scope>NUCLEOTIDE SEQUENCE [LARGE SCALE GENOMIC DNA]</scope>
    <source>
        <strain evidence="8 9">S06.C</strain>
    </source>
</reference>
<dbReference type="Gene3D" id="1.20.81.30">
    <property type="entry name" value="Type II secretion system (T2SS), domain F"/>
    <property type="match status" value="1"/>
</dbReference>
<evidence type="ECO:0000256" key="2">
    <source>
        <dbReference type="ARBA" id="ARBA00022475"/>
    </source>
</evidence>
<evidence type="ECO:0000259" key="7">
    <source>
        <dbReference type="Pfam" id="PF00482"/>
    </source>
</evidence>
<comment type="caution">
    <text evidence="8">The sequence shown here is derived from an EMBL/GenBank/DDBJ whole genome shotgun (WGS) entry which is preliminary data.</text>
</comment>
<keyword evidence="4 6" id="KW-1133">Transmembrane helix</keyword>
<accession>A0A502DV99</accession>
<evidence type="ECO:0000256" key="5">
    <source>
        <dbReference type="ARBA" id="ARBA00023136"/>
    </source>
</evidence>
<keyword evidence="3 6" id="KW-0812">Transmembrane</keyword>
<dbReference type="Pfam" id="PF00482">
    <property type="entry name" value="T2SSF"/>
    <property type="match status" value="1"/>
</dbReference>
<organism evidence="8 9">
    <name type="scientific">Variovorax guangxiensis</name>
    <dbReference type="NCBI Taxonomy" id="1775474"/>
    <lineage>
        <taxon>Bacteria</taxon>
        <taxon>Pseudomonadati</taxon>
        <taxon>Pseudomonadota</taxon>
        <taxon>Betaproteobacteria</taxon>
        <taxon>Burkholderiales</taxon>
        <taxon>Comamonadaceae</taxon>
        <taxon>Variovorax</taxon>
    </lineage>
</organism>
<keyword evidence="5 6" id="KW-0472">Membrane</keyword>
<gene>
    <name evidence="8" type="ORF">EAH82_09315</name>
</gene>
<keyword evidence="2" id="KW-1003">Cell membrane</keyword>
<protein>
    <submittedName>
        <fullName evidence="8">Type II secretion system F family protein</fullName>
    </submittedName>
</protein>
<evidence type="ECO:0000256" key="3">
    <source>
        <dbReference type="ARBA" id="ARBA00022692"/>
    </source>
</evidence>
<evidence type="ECO:0000256" key="1">
    <source>
        <dbReference type="ARBA" id="ARBA00004651"/>
    </source>
</evidence>
<feature type="transmembrane region" description="Helical" evidence="6">
    <location>
        <begin position="18"/>
        <end position="41"/>
    </location>
</feature>
<feature type="transmembrane region" description="Helical" evidence="6">
    <location>
        <begin position="277"/>
        <end position="297"/>
    </location>
</feature>
<feature type="transmembrane region" description="Helical" evidence="6">
    <location>
        <begin position="104"/>
        <end position="124"/>
    </location>
</feature>
<evidence type="ECO:0000256" key="6">
    <source>
        <dbReference type="SAM" id="Phobius"/>
    </source>
</evidence>
<dbReference type="AlphaFoldDB" id="A0A502DV99"/>
<dbReference type="PANTHER" id="PTHR35007:SF2">
    <property type="entry name" value="PILUS ASSEMBLE PROTEIN"/>
    <property type="match status" value="1"/>
</dbReference>
<dbReference type="InterPro" id="IPR018076">
    <property type="entry name" value="T2SS_GspF_dom"/>
</dbReference>
<dbReference type="Proteomes" id="UP000319212">
    <property type="component" value="Unassembled WGS sequence"/>
</dbReference>
<name>A0A502DV99_9BURK</name>
<dbReference type="InterPro" id="IPR042094">
    <property type="entry name" value="T2SS_GspF_sf"/>
</dbReference>
<dbReference type="GO" id="GO:0005886">
    <property type="term" value="C:plasma membrane"/>
    <property type="evidence" value="ECO:0007669"/>
    <property type="project" value="UniProtKB-SubCell"/>
</dbReference>
<sequence length="306" mass="34199">MDRLPGHQEDHEHRHMSLLFVIGLCVMTAVALAIAVIYLEFKSVPVEQREYMDPLPGSLRLIWPFTRWAAARFTPLFPQGYRARLQRSLSMSGLHYLFTLDQFVGLKVIAGMLAGAMAAGALMMLGRFDAVYVIAAAAFGFFLPDLRLNEVRKKRSQKVLRELPAMIDFLVLGLESGQNLTAALRLTLAKGPPGALRQEFGRVLRDISAGVPRAEALDHLQDRLGVKEVSALISAMIQAEKTGSSLVPILREQSMQRRAERFLLAEKKAFEAPVKMLAPLVIFIFPCTFAFLGYFLYQKIRMSGAF</sequence>
<evidence type="ECO:0000313" key="8">
    <source>
        <dbReference type="EMBL" id="TPG28964.1"/>
    </source>
</evidence>